<evidence type="ECO:0000313" key="14">
    <source>
        <dbReference type="EMBL" id="KZV95848.1"/>
    </source>
</evidence>
<dbReference type="GO" id="GO:0005965">
    <property type="term" value="C:protein farnesyltransferase complex"/>
    <property type="evidence" value="ECO:0007669"/>
    <property type="project" value="TreeGrafter"/>
</dbReference>
<dbReference type="GO" id="GO:0004662">
    <property type="term" value="F:CAAX-protein geranylgeranyltransferase activity"/>
    <property type="evidence" value="ECO:0007669"/>
    <property type="project" value="UniProtKB-EC"/>
</dbReference>
<dbReference type="Pfam" id="PF01239">
    <property type="entry name" value="PPTA"/>
    <property type="match status" value="5"/>
</dbReference>
<evidence type="ECO:0000256" key="1">
    <source>
        <dbReference type="ARBA" id="ARBA00001946"/>
    </source>
</evidence>
<dbReference type="OrthoDB" id="10255768at2759"/>
<sequence>MATSLIPADPAATPQLYADNPAWRDVTPVPQDVGENPMAPIYYAAEYKDATDYFRGVVAVGEKSPRVLQLTERIIRLNPAHYTVWQYRWQTLLALNYDLAKETELMDELGVKFLKNYQVWHHRRLLVTKTNKPGPELTFSANVLQTDSKNYHTWAYRQWVLAHFEQPKLWNGELAFIEAMLEEDVRNNSAWHHRFFVVWDNGVRTGDENREDVIRRELSFAKEKIALAPNNESAWNYLRGVLNRTKTPYATLRKFVEPYTVAHPAEPTSDVVDLDNPRPAPGAELPCRLAIEFLADICEQAGGDEVPKALELYTALGSEHDKIRRHYWEYRSREAQKLIPAAA</sequence>
<evidence type="ECO:0000256" key="6">
    <source>
        <dbReference type="ARBA" id="ARBA00022679"/>
    </source>
</evidence>
<evidence type="ECO:0000256" key="12">
    <source>
        <dbReference type="ARBA" id="ARBA00043086"/>
    </source>
</evidence>
<dbReference type="GO" id="GO:0005953">
    <property type="term" value="C:CAAX-protein geranylgeranyltransferase complex"/>
    <property type="evidence" value="ECO:0007669"/>
    <property type="project" value="TreeGrafter"/>
</dbReference>
<evidence type="ECO:0000256" key="7">
    <source>
        <dbReference type="ARBA" id="ARBA00022737"/>
    </source>
</evidence>
<comment type="similarity">
    <text evidence="2">Belongs to the protein prenyltransferase subunit alpha family.</text>
</comment>
<dbReference type="FunCoup" id="A0A165K613">
    <property type="interactions" value="149"/>
</dbReference>
<evidence type="ECO:0000256" key="2">
    <source>
        <dbReference type="ARBA" id="ARBA00006734"/>
    </source>
</evidence>
<comment type="cofactor">
    <cofactor evidence="1">
        <name>Mg(2+)</name>
        <dbReference type="ChEBI" id="CHEBI:18420"/>
    </cofactor>
</comment>
<accession>A0A165K613</accession>
<keyword evidence="7" id="KW-0677">Repeat</keyword>
<reference evidence="14 15" key="1">
    <citation type="journal article" date="2016" name="Mol. Biol. Evol.">
        <title>Comparative Genomics of Early-Diverging Mushroom-Forming Fungi Provides Insights into the Origins of Lignocellulose Decay Capabilities.</title>
        <authorList>
            <person name="Nagy L.G."/>
            <person name="Riley R."/>
            <person name="Tritt A."/>
            <person name="Adam C."/>
            <person name="Daum C."/>
            <person name="Floudas D."/>
            <person name="Sun H."/>
            <person name="Yadav J.S."/>
            <person name="Pangilinan J."/>
            <person name="Larsson K.H."/>
            <person name="Matsuura K."/>
            <person name="Barry K."/>
            <person name="Labutti K."/>
            <person name="Kuo R."/>
            <person name="Ohm R.A."/>
            <person name="Bhattacharya S.S."/>
            <person name="Shirouzu T."/>
            <person name="Yoshinaga Y."/>
            <person name="Martin F.M."/>
            <person name="Grigoriev I.V."/>
            <person name="Hibbett D.S."/>
        </authorList>
    </citation>
    <scope>NUCLEOTIDE SEQUENCE [LARGE SCALE GENOMIC DNA]</scope>
    <source>
        <strain evidence="14 15">HHB12029</strain>
    </source>
</reference>
<dbReference type="Proteomes" id="UP000077266">
    <property type="component" value="Unassembled WGS sequence"/>
</dbReference>
<dbReference type="PANTHER" id="PTHR11129:SF1">
    <property type="entry name" value="PROTEIN FARNESYLTRANSFERASE_GERANYLGERANYLTRANSFERASE TYPE-1 SUBUNIT ALPHA"/>
    <property type="match status" value="1"/>
</dbReference>
<proteinExistence type="inferred from homology"/>
<evidence type="ECO:0000256" key="13">
    <source>
        <dbReference type="ARBA" id="ARBA00043219"/>
    </source>
</evidence>
<dbReference type="SUPFAM" id="SSF48439">
    <property type="entry name" value="Protein prenylyltransferase"/>
    <property type="match status" value="1"/>
</dbReference>
<gene>
    <name evidence="14" type="ORF">EXIGLDRAFT_671705</name>
</gene>
<evidence type="ECO:0000256" key="10">
    <source>
        <dbReference type="ARBA" id="ARBA00041392"/>
    </source>
</evidence>
<evidence type="ECO:0000256" key="4">
    <source>
        <dbReference type="ARBA" id="ARBA00012702"/>
    </source>
</evidence>
<dbReference type="EMBL" id="KV425950">
    <property type="protein sequence ID" value="KZV95848.1"/>
    <property type="molecule type" value="Genomic_DNA"/>
</dbReference>
<dbReference type="AlphaFoldDB" id="A0A165K613"/>
<keyword evidence="5" id="KW-0637">Prenyltransferase</keyword>
<name>A0A165K613_EXIGL</name>
<evidence type="ECO:0000256" key="9">
    <source>
        <dbReference type="ARBA" id="ARBA00040965"/>
    </source>
</evidence>
<keyword evidence="15" id="KW-1185">Reference proteome</keyword>
<protein>
    <recommendedName>
        <fullName evidence="9">Protein farnesyltransferase/geranylgeranyltransferase type-1 subunit alpha</fullName>
        <ecNumber evidence="4">2.5.1.58</ecNumber>
        <ecNumber evidence="3">2.5.1.59</ecNumber>
    </recommendedName>
    <alternativeName>
        <fullName evidence="12">CAAX farnesyltransferase subunit alpha</fullName>
    </alternativeName>
    <alternativeName>
        <fullName evidence="11">FTase-alpha</fullName>
    </alternativeName>
    <alternativeName>
        <fullName evidence="10">Ras proteins prenyltransferase subunit alpha</fullName>
    </alternativeName>
    <alternativeName>
        <fullName evidence="13">Type I protein geranyl-geranyltransferase subunit alpha</fullName>
    </alternativeName>
</protein>
<evidence type="ECO:0000256" key="11">
    <source>
        <dbReference type="ARBA" id="ARBA00042436"/>
    </source>
</evidence>
<dbReference type="STRING" id="1314781.A0A165K613"/>
<dbReference type="PANTHER" id="PTHR11129">
    <property type="entry name" value="PROTEIN FARNESYLTRANSFERASE ALPHA SUBUNIT/RAB GERANYLGERANYL TRANSFERASE ALPHA SUBUNIT"/>
    <property type="match status" value="1"/>
</dbReference>
<evidence type="ECO:0000256" key="8">
    <source>
        <dbReference type="ARBA" id="ARBA00022842"/>
    </source>
</evidence>
<evidence type="ECO:0000256" key="5">
    <source>
        <dbReference type="ARBA" id="ARBA00022602"/>
    </source>
</evidence>
<keyword evidence="6 14" id="KW-0808">Transferase</keyword>
<dbReference type="EC" id="2.5.1.58" evidence="4"/>
<dbReference type="GO" id="GO:0004660">
    <property type="term" value="F:protein farnesyltransferase activity"/>
    <property type="evidence" value="ECO:0007669"/>
    <property type="project" value="UniProtKB-EC"/>
</dbReference>
<dbReference type="InterPro" id="IPR002088">
    <property type="entry name" value="Prenyl_trans_a"/>
</dbReference>
<dbReference type="PROSITE" id="PS51147">
    <property type="entry name" value="PFTA"/>
    <property type="match status" value="4"/>
</dbReference>
<dbReference type="EC" id="2.5.1.59" evidence="3"/>
<evidence type="ECO:0000256" key="3">
    <source>
        <dbReference type="ARBA" id="ARBA00012700"/>
    </source>
</evidence>
<dbReference type="Gene3D" id="1.25.40.120">
    <property type="entry name" value="Protein prenylyltransferase"/>
    <property type="match status" value="1"/>
</dbReference>
<organism evidence="14 15">
    <name type="scientific">Exidia glandulosa HHB12029</name>
    <dbReference type="NCBI Taxonomy" id="1314781"/>
    <lineage>
        <taxon>Eukaryota</taxon>
        <taxon>Fungi</taxon>
        <taxon>Dikarya</taxon>
        <taxon>Basidiomycota</taxon>
        <taxon>Agaricomycotina</taxon>
        <taxon>Agaricomycetes</taxon>
        <taxon>Auriculariales</taxon>
        <taxon>Exidiaceae</taxon>
        <taxon>Exidia</taxon>
    </lineage>
</organism>
<keyword evidence="8" id="KW-0460">Magnesium</keyword>
<dbReference type="InParanoid" id="A0A165K613"/>
<evidence type="ECO:0000313" key="15">
    <source>
        <dbReference type="Proteomes" id="UP000077266"/>
    </source>
</evidence>